<evidence type="ECO:0000256" key="12">
    <source>
        <dbReference type="ARBA" id="ARBA00081411"/>
    </source>
</evidence>
<dbReference type="InterPro" id="IPR000994">
    <property type="entry name" value="Pept_M24"/>
</dbReference>
<dbReference type="AlphaFoldDB" id="A0A9X0WFD3"/>
<protein>
    <recommendedName>
        <fullName evidence="10">Xaa-Pro aminopeptidase</fullName>
        <ecNumber evidence="4">3.4.11.9</ecNumber>
    </recommendedName>
    <alternativeName>
        <fullName evidence="11">Aminopeptidase P II</fullName>
    </alternativeName>
    <alternativeName>
        <fullName evidence="12">X-Pro aminopeptidase</fullName>
    </alternativeName>
</protein>
<keyword evidence="7" id="KW-0378">Hydrolase</keyword>
<keyword evidence="6" id="KW-0479">Metal-binding</keyword>
<dbReference type="GO" id="GO:0070006">
    <property type="term" value="F:metalloaminopeptidase activity"/>
    <property type="evidence" value="ECO:0007669"/>
    <property type="project" value="InterPro"/>
</dbReference>
<dbReference type="GO" id="GO:0030145">
    <property type="term" value="F:manganese ion binding"/>
    <property type="evidence" value="ECO:0007669"/>
    <property type="project" value="InterPro"/>
</dbReference>
<evidence type="ECO:0000256" key="10">
    <source>
        <dbReference type="ARBA" id="ARBA00069363"/>
    </source>
</evidence>
<evidence type="ECO:0000256" key="11">
    <source>
        <dbReference type="ARBA" id="ARBA00075356"/>
    </source>
</evidence>
<dbReference type="Pfam" id="PF00557">
    <property type="entry name" value="Peptidase_M24"/>
    <property type="match status" value="1"/>
</dbReference>
<feature type="domain" description="Aminopeptidase P N-terminal" evidence="13">
    <location>
        <begin position="1"/>
        <end position="135"/>
    </location>
</feature>
<dbReference type="InterPro" id="IPR001131">
    <property type="entry name" value="Peptidase_M24B_aminopep-P_CS"/>
</dbReference>
<dbReference type="SMART" id="SM01011">
    <property type="entry name" value="AMP_N"/>
    <property type="match status" value="1"/>
</dbReference>
<dbReference type="InterPro" id="IPR052433">
    <property type="entry name" value="X-Pro_dipept-like"/>
</dbReference>
<sequence>MTRTEFKRRRRALARAIGPRGIAVIPAAREVVRNRDVHYPFRQHSDFVYLTGFPEPDAVAVITPQHEGGEYHLFCRPSDPEREQWDGRRVGVEGARTLFGADAAHPVSELDELMPTLLDGRERLFYPIGADPAFDARVMGWINRVRANVRTGALAPETLVTIESVLHELRLRKSAQEIKLMQRAAGISAAAHCRLMRMCRPGLNEADLEAEFQHACATAGARHQAYPPIVGGGRNACVLHYTDNCAPLRDGDLVLIDAGCELEGYASDITRTFPVNGRFSPPQRQLYELVLEAQRAAIAKATPGQRWNEPHDEAVRVLTEGLIRLGVLKGELAQLLKDEAHKPYYMHRTGHWLGMDVHDVGRYKVAEEWRTFEPGMVLTVEPGLYLARDDAIPEPYREIGIRIEDDVLITETGHQILSHEVPKDPDAIESLMATARPA</sequence>
<dbReference type="EC" id="3.4.11.9" evidence="4"/>
<dbReference type="InterPro" id="IPR007865">
    <property type="entry name" value="Aminopep_P_N"/>
</dbReference>
<keyword evidence="8" id="KW-0482">Metalloprotease</keyword>
<dbReference type="PROSITE" id="PS00491">
    <property type="entry name" value="PROLINE_PEPTIDASE"/>
    <property type="match status" value="1"/>
</dbReference>
<keyword evidence="5" id="KW-0645">Protease</keyword>
<proteinExistence type="inferred from homology"/>
<comment type="similarity">
    <text evidence="3">Belongs to the peptidase M24B family.</text>
</comment>
<dbReference type="FunFam" id="3.90.230.10:FF:000002">
    <property type="entry name" value="Xaa-Pro aminopeptidase 3"/>
    <property type="match status" value="1"/>
</dbReference>
<dbReference type="GO" id="GO:0006508">
    <property type="term" value="P:proteolysis"/>
    <property type="evidence" value="ECO:0007669"/>
    <property type="project" value="UniProtKB-KW"/>
</dbReference>
<dbReference type="PANTHER" id="PTHR43226">
    <property type="entry name" value="XAA-PRO AMINOPEPTIDASE 3"/>
    <property type="match status" value="1"/>
</dbReference>
<evidence type="ECO:0000256" key="9">
    <source>
        <dbReference type="ARBA" id="ARBA00023211"/>
    </source>
</evidence>
<evidence type="ECO:0000256" key="4">
    <source>
        <dbReference type="ARBA" id="ARBA00012574"/>
    </source>
</evidence>
<dbReference type="InterPro" id="IPR029149">
    <property type="entry name" value="Creatin/AminoP/Spt16_N"/>
</dbReference>
<evidence type="ECO:0000256" key="2">
    <source>
        <dbReference type="ARBA" id="ARBA00001936"/>
    </source>
</evidence>
<evidence type="ECO:0000256" key="5">
    <source>
        <dbReference type="ARBA" id="ARBA00022670"/>
    </source>
</evidence>
<dbReference type="CDD" id="cd01087">
    <property type="entry name" value="Prolidase"/>
    <property type="match status" value="1"/>
</dbReference>
<evidence type="ECO:0000313" key="15">
    <source>
        <dbReference type="Proteomes" id="UP001138802"/>
    </source>
</evidence>
<dbReference type="Proteomes" id="UP001138802">
    <property type="component" value="Unassembled WGS sequence"/>
</dbReference>
<organism evidence="14 15">
    <name type="scientific">Thiocapsa imhoffii</name>
    <dbReference type="NCBI Taxonomy" id="382777"/>
    <lineage>
        <taxon>Bacteria</taxon>
        <taxon>Pseudomonadati</taxon>
        <taxon>Pseudomonadota</taxon>
        <taxon>Gammaproteobacteria</taxon>
        <taxon>Chromatiales</taxon>
        <taxon>Chromatiaceae</taxon>
        <taxon>Thiocapsa</taxon>
    </lineage>
</organism>
<comment type="cofactor">
    <cofactor evidence="2">
        <name>Mn(2+)</name>
        <dbReference type="ChEBI" id="CHEBI:29035"/>
    </cofactor>
</comment>
<evidence type="ECO:0000256" key="1">
    <source>
        <dbReference type="ARBA" id="ARBA00001424"/>
    </source>
</evidence>
<reference evidence="14 15" key="1">
    <citation type="journal article" date="2020" name="Microorganisms">
        <title>Osmotic Adaptation and Compatible Solute Biosynthesis of Phototrophic Bacteria as Revealed from Genome Analyses.</title>
        <authorList>
            <person name="Imhoff J.F."/>
            <person name="Rahn T."/>
            <person name="Kunzel S."/>
            <person name="Keller A."/>
            <person name="Neulinger S.C."/>
        </authorList>
    </citation>
    <scope>NUCLEOTIDE SEQUENCE [LARGE SCALE GENOMIC DNA]</scope>
    <source>
        <strain evidence="14 15">DSM 21303</strain>
    </source>
</reference>
<dbReference type="InterPro" id="IPR001714">
    <property type="entry name" value="Pept_M24_MAP"/>
</dbReference>
<evidence type="ECO:0000256" key="8">
    <source>
        <dbReference type="ARBA" id="ARBA00023049"/>
    </source>
</evidence>
<keyword evidence="9" id="KW-0464">Manganese</keyword>
<dbReference type="Pfam" id="PF05195">
    <property type="entry name" value="AMP_N"/>
    <property type="match status" value="1"/>
</dbReference>
<keyword evidence="14" id="KW-0031">Aminopeptidase</keyword>
<dbReference type="Gene3D" id="3.40.350.10">
    <property type="entry name" value="Creatinase/prolidase N-terminal domain"/>
    <property type="match status" value="1"/>
</dbReference>
<comment type="catalytic activity">
    <reaction evidence="1">
        <text>Release of any N-terminal amino acid, including proline, that is linked to proline, even from a dipeptide or tripeptide.</text>
        <dbReference type="EC" id="3.4.11.9"/>
    </reaction>
</comment>
<keyword evidence="15" id="KW-1185">Reference proteome</keyword>
<dbReference type="SUPFAM" id="SSF55920">
    <property type="entry name" value="Creatinase/aminopeptidase"/>
    <property type="match status" value="1"/>
</dbReference>
<dbReference type="InterPro" id="IPR036005">
    <property type="entry name" value="Creatinase/aminopeptidase-like"/>
</dbReference>
<dbReference type="PANTHER" id="PTHR43226:SF4">
    <property type="entry name" value="XAA-PRO AMINOPEPTIDASE 3"/>
    <property type="match status" value="1"/>
</dbReference>
<dbReference type="GO" id="GO:0005829">
    <property type="term" value="C:cytosol"/>
    <property type="evidence" value="ECO:0007669"/>
    <property type="project" value="TreeGrafter"/>
</dbReference>
<dbReference type="EMBL" id="NRSD01000001">
    <property type="protein sequence ID" value="MBK1643480.1"/>
    <property type="molecule type" value="Genomic_DNA"/>
</dbReference>
<evidence type="ECO:0000313" key="14">
    <source>
        <dbReference type="EMBL" id="MBK1643480.1"/>
    </source>
</evidence>
<comment type="caution">
    <text evidence="14">The sequence shown here is derived from an EMBL/GenBank/DDBJ whole genome shotgun (WGS) entry which is preliminary data.</text>
</comment>
<evidence type="ECO:0000256" key="7">
    <source>
        <dbReference type="ARBA" id="ARBA00022801"/>
    </source>
</evidence>
<evidence type="ECO:0000256" key="3">
    <source>
        <dbReference type="ARBA" id="ARBA00008766"/>
    </source>
</evidence>
<evidence type="ECO:0000256" key="6">
    <source>
        <dbReference type="ARBA" id="ARBA00022723"/>
    </source>
</evidence>
<dbReference type="Gene3D" id="3.90.230.10">
    <property type="entry name" value="Creatinase/methionine aminopeptidase superfamily"/>
    <property type="match status" value="1"/>
</dbReference>
<dbReference type="NCBIfam" id="NF008131">
    <property type="entry name" value="PRK10879.1"/>
    <property type="match status" value="1"/>
</dbReference>
<dbReference type="PRINTS" id="PR00599">
    <property type="entry name" value="MAPEPTIDASE"/>
</dbReference>
<gene>
    <name evidence="14" type="ORF">CKO25_02170</name>
</gene>
<name>A0A9X0WFD3_9GAMM</name>
<dbReference type="SUPFAM" id="SSF53092">
    <property type="entry name" value="Creatinase/prolidase N-terminal domain"/>
    <property type="match status" value="1"/>
</dbReference>
<dbReference type="RefSeq" id="WP_200386240.1">
    <property type="nucleotide sequence ID" value="NZ_NRSD01000001.1"/>
</dbReference>
<evidence type="ECO:0000259" key="13">
    <source>
        <dbReference type="SMART" id="SM01011"/>
    </source>
</evidence>
<accession>A0A9X0WFD3</accession>